<dbReference type="EMBL" id="JBEXAC010000001">
    <property type="protein sequence ID" value="MET6996579.1"/>
    <property type="molecule type" value="Genomic_DNA"/>
</dbReference>
<dbReference type="Pfam" id="PF00403">
    <property type="entry name" value="HMA"/>
    <property type="match status" value="1"/>
</dbReference>
<evidence type="ECO:0000259" key="1">
    <source>
        <dbReference type="PROSITE" id="PS50846"/>
    </source>
</evidence>
<dbReference type="Gene3D" id="3.30.70.100">
    <property type="match status" value="1"/>
</dbReference>
<evidence type="ECO:0000313" key="3">
    <source>
        <dbReference type="Proteomes" id="UP001549749"/>
    </source>
</evidence>
<dbReference type="InterPro" id="IPR006121">
    <property type="entry name" value="HMA_dom"/>
</dbReference>
<name>A0ABV2T0N2_9BACT</name>
<keyword evidence="3" id="KW-1185">Reference proteome</keyword>
<dbReference type="PROSITE" id="PS50846">
    <property type="entry name" value="HMA_2"/>
    <property type="match status" value="1"/>
</dbReference>
<dbReference type="CDD" id="cd00371">
    <property type="entry name" value="HMA"/>
    <property type="match status" value="1"/>
</dbReference>
<gene>
    <name evidence="2" type="ORF">ABR189_04340</name>
</gene>
<dbReference type="SUPFAM" id="SSF55008">
    <property type="entry name" value="HMA, heavy metal-associated domain"/>
    <property type="match status" value="1"/>
</dbReference>
<comment type="caution">
    <text evidence="2">The sequence shown here is derived from an EMBL/GenBank/DDBJ whole genome shotgun (WGS) entry which is preliminary data.</text>
</comment>
<organism evidence="2 3">
    <name type="scientific">Chitinophaga defluvii</name>
    <dbReference type="NCBI Taxonomy" id="3163343"/>
    <lineage>
        <taxon>Bacteria</taxon>
        <taxon>Pseudomonadati</taxon>
        <taxon>Bacteroidota</taxon>
        <taxon>Chitinophagia</taxon>
        <taxon>Chitinophagales</taxon>
        <taxon>Chitinophagaceae</taxon>
        <taxon>Chitinophaga</taxon>
    </lineage>
</organism>
<evidence type="ECO:0000313" key="2">
    <source>
        <dbReference type="EMBL" id="MET6996579.1"/>
    </source>
</evidence>
<reference evidence="2 3" key="1">
    <citation type="submission" date="2024-06" db="EMBL/GenBank/DDBJ databases">
        <title>Chitinophaga defluvii sp. nov., isolated from municipal sewage.</title>
        <authorList>
            <person name="Zhang L."/>
        </authorList>
    </citation>
    <scope>NUCLEOTIDE SEQUENCE [LARGE SCALE GENOMIC DNA]</scope>
    <source>
        <strain evidence="2 3">H8</strain>
    </source>
</reference>
<sequence length="68" mass="7169">METLKFKSNIKCEGCLAKVTPLLDEAVGAENWSVDLQSATKTLTVKGNATADKIVAAVQGAGFKAEKE</sequence>
<dbReference type="RefSeq" id="WP_354659221.1">
    <property type="nucleotide sequence ID" value="NZ_JBEXAC010000001.1"/>
</dbReference>
<protein>
    <submittedName>
        <fullName evidence="2">Cation transporter</fullName>
    </submittedName>
</protein>
<feature type="domain" description="HMA" evidence="1">
    <location>
        <begin position="1"/>
        <end position="66"/>
    </location>
</feature>
<accession>A0ABV2T0N2</accession>
<dbReference type="InterPro" id="IPR036163">
    <property type="entry name" value="HMA_dom_sf"/>
</dbReference>
<proteinExistence type="predicted"/>
<dbReference type="Proteomes" id="UP001549749">
    <property type="component" value="Unassembled WGS sequence"/>
</dbReference>